<dbReference type="InterPro" id="IPR006553">
    <property type="entry name" value="Leu-rich_rpt_Cys-con_subtyp"/>
</dbReference>
<dbReference type="SUPFAM" id="SSF52047">
    <property type="entry name" value="RNI-like"/>
    <property type="match status" value="1"/>
</dbReference>
<organism evidence="1 2">
    <name type="scientific">Diversispora epigaea</name>
    <dbReference type="NCBI Taxonomy" id="1348612"/>
    <lineage>
        <taxon>Eukaryota</taxon>
        <taxon>Fungi</taxon>
        <taxon>Fungi incertae sedis</taxon>
        <taxon>Mucoromycota</taxon>
        <taxon>Glomeromycotina</taxon>
        <taxon>Glomeromycetes</taxon>
        <taxon>Diversisporales</taxon>
        <taxon>Diversisporaceae</taxon>
        <taxon>Diversispora</taxon>
    </lineage>
</organism>
<accession>A0A397JL24</accession>
<dbReference type="InterPro" id="IPR001611">
    <property type="entry name" value="Leu-rich_rpt"/>
</dbReference>
<dbReference type="InterPro" id="IPR032675">
    <property type="entry name" value="LRR_dom_sf"/>
</dbReference>
<dbReference type="AlphaFoldDB" id="A0A397JL24"/>
<reference evidence="1 2" key="1">
    <citation type="submission" date="2018-08" db="EMBL/GenBank/DDBJ databases">
        <title>Genome and evolution of the arbuscular mycorrhizal fungus Diversispora epigaea (formerly Glomus versiforme) and its bacterial endosymbionts.</title>
        <authorList>
            <person name="Sun X."/>
            <person name="Fei Z."/>
            <person name="Harrison M."/>
        </authorList>
    </citation>
    <scope>NUCLEOTIDE SEQUENCE [LARGE SCALE GENOMIC DNA]</scope>
    <source>
        <strain evidence="1 2">IT104</strain>
    </source>
</reference>
<dbReference type="PANTHER" id="PTHR13318:SF190">
    <property type="entry name" value="PARTNER OF PAIRED, ISOFORM B"/>
    <property type="match status" value="1"/>
</dbReference>
<evidence type="ECO:0000313" key="1">
    <source>
        <dbReference type="EMBL" id="RHZ88631.1"/>
    </source>
</evidence>
<dbReference type="SMART" id="SM00367">
    <property type="entry name" value="LRR_CC"/>
    <property type="match status" value="3"/>
</dbReference>
<evidence type="ECO:0008006" key="3">
    <source>
        <dbReference type="Google" id="ProtNLM"/>
    </source>
</evidence>
<dbReference type="Pfam" id="PF13516">
    <property type="entry name" value="LRR_6"/>
    <property type="match status" value="2"/>
</dbReference>
<name>A0A397JL24_9GLOM</name>
<proteinExistence type="predicted"/>
<keyword evidence="2" id="KW-1185">Reference proteome</keyword>
<dbReference type="OrthoDB" id="2410568at2759"/>
<gene>
    <name evidence="1" type="ORF">Glove_21g18</name>
</gene>
<dbReference type="PANTHER" id="PTHR13318">
    <property type="entry name" value="PARTNER OF PAIRED, ISOFORM B-RELATED"/>
    <property type="match status" value="1"/>
</dbReference>
<dbReference type="GO" id="GO:0019005">
    <property type="term" value="C:SCF ubiquitin ligase complex"/>
    <property type="evidence" value="ECO:0007669"/>
    <property type="project" value="TreeGrafter"/>
</dbReference>
<evidence type="ECO:0000313" key="2">
    <source>
        <dbReference type="Proteomes" id="UP000266861"/>
    </source>
</evidence>
<dbReference type="EMBL" id="PQFF01000019">
    <property type="protein sequence ID" value="RHZ88631.1"/>
    <property type="molecule type" value="Genomic_DNA"/>
</dbReference>
<sequence>MVYLRLEGLKISDALIKIARYCPKLLHLSLNSCICFTNRCITEITRSCPKLKYLELGDCSIGNEAIKKIANNCTNLKYLSLKWCRRISNKVLKKVNPKIKIKRPDYSDNEFSDSDLPSLIPIFTGRRNRIAITNPLETII</sequence>
<comment type="caution">
    <text evidence="1">The sequence shown here is derived from an EMBL/GenBank/DDBJ whole genome shotgun (WGS) entry which is preliminary data.</text>
</comment>
<dbReference type="STRING" id="1348612.A0A397JL24"/>
<dbReference type="Gene3D" id="3.80.10.10">
    <property type="entry name" value="Ribonuclease Inhibitor"/>
    <property type="match status" value="1"/>
</dbReference>
<dbReference type="GO" id="GO:0031146">
    <property type="term" value="P:SCF-dependent proteasomal ubiquitin-dependent protein catabolic process"/>
    <property type="evidence" value="ECO:0007669"/>
    <property type="project" value="TreeGrafter"/>
</dbReference>
<protein>
    <recommendedName>
        <fullName evidence="3">F-box domain-containing protein</fullName>
    </recommendedName>
</protein>
<dbReference type="Proteomes" id="UP000266861">
    <property type="component" value="Unassembled WGS sequence"/>
</dbReference>